<evidence type="ECO:0000256" key="4">
    <source>
        <dbReference type="ARBA" id="ARBA00022729"/>
    </source>
</evidence>
<gene>
    <name evidence="8" type="ORF">PPYR_08164</name>
</gene>
<organism evidence="8 9">
    <name type="scientific">Photinus pyralis</name>
    <name type="common">Common eastern firefly</name>
    <name type="synonym">Lampyris pyralis</name>
    <dbReference type="NCBI Taxonomy" id="7054"/>
    <lineage>
        <taxon>Eukaryota</taxon>
        <taxon>Metazoa</taxon>
        <taxon>Ecdysozoa</taxon>
        <taxon>Arthropoda</taxon>
        <taxon>Hexapoda</taxon>
        <taxon>Insecta</taxon>
        <taxon>Pterygota</taxon>
        <taxon>Neoptera</taxon>
        <taxon>Endopterygota</taxon>
        <taxon>Coleoptera</taxon>
        <taxon>Polyphaga</taxon>
        <taxon>Elateriformia</taxon>
        <taxon>Elateroidea</taxon>
        <taxon>Lampyridae</taxon>
        <taxon>Lampyrinae</taxon>
        <taxon>Photinus</taxon>
    </lineage>
</organism>
<evidence type="ECO:0000313" key="9">
    <source>
        <dbReference type="Proteomes" id="UP000327044"/>
    </source>
</evidence>
<evidence type="ECO:0000256" key="2">
    <source>
        <dbReference type="ARBA" id="ARBA00005375"/>
    </source>
</evidence>
<keyword evidence="7" id="KW-0325">Glycoprotein</keyword>
<dbReference type="GO" id="GO:0003993">
    <property type="term" value="F:acid phosphatase activity"/>
    <property type="evidence" value="ECO:0007669"/>
    <property type="project" value="UniProtKB-EC"/>
</dbReference>
<dbReference type="Pfam" id="PF00328">
    <property type="entry name" value="His_Phos_2"/>
    <property type="match status" value="1"/>
</dbReference>
<dbReference type="EC" id="3.1.3.2" evidence="3"/>
<proteinExistence type="inferred from homology"/>
<evidence type="ECO:0000256" key="6">
    <source>
        <dbReference type="ARBA" id="ARBA00023157"/>
    </source>
</evidence>
<comment type="catalytic activity">
    <reaction evidence="1">
        <text>a phosphate monoester + H2O = an alcohol + phosphate</text>
        <dbReference type="Rhea" id="RHEA:15017"/>
        <dbReference type="ChEBI" id="CHEBI:15377"/>
        <dbReference type="ChEBI" id="CHEBI:30879"/>
        <dbReference type="ChEBI" id="CHEBI:43474"/>
        <dbReference type="ChEBI" id="CHEBI:67140"/>
        <dbReference type="EC" id="3.1.3.2"/>
    </reaction>
</comment>
<comment type="similarity">
    <text evidence="2">Belongs to the histidine acid phosphatase family.</text>
</comment>
<evidence type="ECO:0000313" key="8">
    <source>
        <dbReference type="EMBL" id="KAB0797170.1"/>
    </source>
</evidence>
<evidence type="ECO:0000256" key="3">
    <source>
        <dbReference type="ARBA" id="ARBA00012646"/>
    </source>
</evidence>
<evidence type="ECO:0000256" key="1">
    <source>
        <dbReference type="ARBA" id="ARBA00000032"/>
    </source>
</evidence>
<evidence type="ECO:0000256" key="7">
    <source>
        <dbReference type="ARBA" id="ARBA00023180"/>
    </source>
</evidence>
<keyword evidence="4" id="KW-0732">Signal</keyword>
<comment type="caution">
    <text evidence="8">The sequence shown here is derived from an EMBL/GenBank/DDBJ whole genome shotgun (WGS) entry which is preliminary data.</text>
</comment>
<protein>
    <recommendedName>
        <fullName evidence="3">acid phosphatase</fullName>
        <ecNumber evidence="3">3.1.3.2</ecNumber>
    </recommendedName>
</protein>
<dbReference type="InParanoid" id="A0A5N4AII7"/>
<keyword evidence="9" id="KW-1185">Reference proteome</keyword>
<dbReference type="InterPro" id="IPR029033">
    <property type="entry name" value="His_PPase_superfam"/>
</dbReference>
<dbReference type="EMBL" id="VVIM01000006">
    <property type="protein sequence ID" value="KAB0797170.1"/>
    <property type="molecule type" value="Genomic_DNA"/>
</dbReference>
<dbReference type="PANTHER" id="PTHR11567:SF211">
    <property type="entry name" value="PROSTATIC ACID PHOSPHATASE"/>
    <property type="match status" value="1"/>
</dbReference>
<reference evidence="8 9" key="1">
    <citation type="journal article" date="2018" name="Elife">
        <title>Firefly genomes illuminate parallel origins of bioluminescence in beetles.</title>
        <authorList>
            <person name="Fallon T.R."/>
            <person name="Lower S.E."/>
            <person name="Chang C.H."/>
            <person name="Bessho-Uehara M."/>
            <person name="Martin G.J."/>
            <person name="Bewick A.J."/>
            <person name="Behringer M."/>
            <person name="Debat H.J."/>
            <person name="Wong I."/>
            <person name="Day J.C."/>
            <person name="Suvorov A."/>
            <person name="Silva C.J."/>
            <person name="Stanger-Hall K.F."/>
            <person name="Hall D.W."/>
            <person name="Schmitz R.J."/>
            <person name="Nelson D.R."/>
            <person name="Lewis S.M."/>
            <person name="Shigenobu S."/>
            <person name="Bybee S.M."/>
            <person name="Larracuente A.M."/>
            <person name="Oba Y."/>
            <person name="Weng J.K."/>
        </authorList>
    </citation>
    <scope>NUCLEOTIDE SEQUENCE [LARGE SCALE GENOMIC DNA]</scope>
    <source>
        <strain evidence="8">1611_PpyrPB1</strain>
        <tissue evidence="8">Whole body</tissue>
    </source>
</reference>
<accession>A0A5N4AII7</accession>
<name>A0A5N4AII7_PHOPY</name>
<dbReference type="CDD" id="cd07061">
    <property type="entry name" value="HP_HAP_like"/>
    <property type="match status" value="1"/>
</dbReference>
<dbReference type="InterPro" id="IPR050645">
    <property type="entry name" value="Histidine_acid_phosphatase"/>
</dbReference>
<dbReference type="InterPro" id="IPR000560">
    <property type="entry name" value="His_Pase_clade-2"/>
</dbReference>
<keyword evidence="5" id="KW-0378">Hydrolase</keyword>
<dbReference type="PANTHER" id="PTHR11567">
    <property type="entry name" value="ACID PHOSPHATASE-RELATED"/>
    <property type="match status" value="1"/>
</dbReference>
<dbReference type="SUPFAM" id="SSF53254">
    <property type="entry name" value="Phosphoglycerate mutase-like"/>
    <property type="match status" value="1"/>
</dbReference>
<evidence type="ECO:0000256" key="5">
    <source>
        <dbReference type="ARBA" id="ARBA00022801"/>
    </source>
</evidence>
<keyword evidence="6" id="KW-1015">Disulfide bond</keyword>
<sequence>MECMISYCANEKTVQMAFAVFRHGDRTTDAGTLYPNDPYINETYEPYGLGELTNTQEKKLQRGKRREYRLGQLLRLRYALLLGKQYKKGTVRAVSTDSSRTQESLELVLASLYPPRSTELEWNRWLNWNPIAFEIAPHATNRLLSIALMYCPSYRQLFDAYSKSEEGQQIESMFNSQYEYISNHSGLNVTKLFNLFRLYFGLLSENYLTRTTKKNYEMVVATPQLNQLFGGFLLEDIIKEMRAKMNENGTLKKRKINLYSGHELNIAAILGAMDVFFPHIPPYGACVLIELHRHKDSYYVQIFYQDYSSRMLQPLTVPGCTFECPFEDFAKLLQKNLPGTKNGDPCLITRN</sequence>
<dbReference type="Gene3D" id="3.40.50.1240">
    <property type="entry name" value="Phosphoglycerate mutase-like"/>
    <property type="match status" value="1"/>
</dbReference>
<dbReference type="AlphaFoldDB" id="A0A5N4AII7"/>
<dbReference type="Proteomes" id="UP000327044">
    <property type="component" value="Unassembled WGS sequence"/>
</dbReference>